<dbReference type="EMBL" id="EQ973863">
    <property type="protein sequence ID" value="EEF41629.1"/>
    <property type="molecule type" value="Genomic_DNA"/>
</dbReference>
<gene>
    <name evidence="2" type="ORF">RCOM_0555390</name>
</gene>
<keyword evidence="3" id="KW-1185">Reference proteome</keyword>
<evidence type="ECO:0000256" key="1">
    <source>
        <dbReference type="SAM" id="MobiDB-lite"/>
    </source>
</evidence>
<accession>B9S3U8</accession>
<name>B9S3U8_RICCO</name>
<protein>
    <submittedName>
        <fullName evidence="2">Uncharacterized protein</fullName>
    </submittedName>
</protein>
<dbReference type="Proteomes" id="UP000008311">
    <property type="component" value="Unassembled WGS sequence"/>
</dbReference>
<feature type="compositionally biased region" description="Polar residues" evidence="1">
    <location>
        <begin position="22"/>
        <end position="37"/>
    </location>
</feature>
<organism evidence="2 3">
    <name type="scientific">Ricinus communis</name>
    <name type="common">Castor bean</name>
    <dbReference type="NCBI Taxonomy" id="3988"/>
    <lineage>
        <taxon>Eukaryota</taxon>
        <taxon>Viridiplantae</taxon>
        <taxon>Streptophyta</taxon>
        <taxon>Embryophyta</taxon>
        <taxon>Tracheophyta</taxon>
        <taxon>Spermatophyta</taxon>
        <taxon>Magnoliopsida</taxon>
        <taxon>eudicotyledons</taxon>
        <taxon>Gunneridae</taxon>
        <taxon>Pentapetalae</taxon>
        <taxon>rosids</taxon>
        <taxon>fabids</taxon>
        <taxon>Malpighiales</taxon>
        <taxon>Euphorbiaceae</taxon>
        <taxon>Acalyphoideae</taxon>
        <taxon>Acalypheae</taxon>
        <taxon>Ricinus</taxon>
    </lineage>
</organism>
<feature type="region of interest" description="Disordered" evidence="1">
    <location>
        <begin position="1"/>
        <end position="39"/>
    </location>
</feature>
<evidence type="ECO:0000313" key="2">
    <source>
        <dbReference type="EMBL" id="EEF41629.1"/>
    </source>
</evidence>
<dbReference type="AlphaFoldDB" id="B9S3U8"/>
<reference evidence="3" key="1">
    <citation type="journal article" date="2010" name="Nat. Biotechnol.">
        <title>Draft genome sequence of the oilseed species Ricinus communis.</title>
        <authorList>
            <person name="Chan A.P."/>
            <person name="Crabtree J."/>
            <person name="Zhao Q."/>
            <person name="Lorenzi H."/>
            <person name="Orvis J."/>
            <person name="Puiu D."/>
            <person name="Melake-Berhan A."/>
            <person name="Jones K.M."/>
            <person name="Redman J."/>
            <person name="Chen G."/>
            <person name="Cahoon E.B."/>
            <person name="Gedil M."/>
            <person name="Stanke M."/>
            <person name="Haas B.J."/>
            <person name="Wortman J.R."/>
            <person name="Fraser-Liggett C.M."/>
            <person name="Ravel J."/>
            <person name="Rabinowicz P.D."/>
        </authorList>
    </citation>
    <scope>NUCLEOTIDE SEQUENCE [LARGE SCALE GENOMIC DNA]</scope>
    <source>
        <strain evidence="3">cv. Hale</strain>
    </source>
</reference>
<dbReference type="InParanoid" id="B9S3U8"/>
<proteinExistence type="predicted"/>
<evidence type="ECO:0000313" key="3">
    <source>
        <dbReference type="Proteomes" id="UP000008311"/>
    </source>
</evidence>
<sequence length="65" mass="7357">MEEYLKPVNPTHRIGSKPELASSPQNSLYNLNDTNDQFNDELHSSDAYYSQSTSNTTTFSISIEK</sequence>